<name>A0A2S6BWY9_9PEZI</name>
<dbReference type="OrthoDB" id="3364132at2759"/>
<dbReference type="Pfam" id="PF25534">
    <property type="entry name" value="DUF7918"/>
    <property type="match status" value="1"/>
</dbReference>
<dbReference type="EMBL" id="PNEN01001728">
    <property type="protein sequence ID" value="PPJ51979.1"/>
    <property type="molecule type" value="Genomic_DNA"/>
</dbReference>
<feature type="domain" description="DUF7918" evidence="2">
    <location>
        <begin position="9"/>
        <end position="83"/>
    </location>
</feature>
<accession>A0A2S6BWY9</accession>
<organism evidence="3 4">
    <name type="scientific">Cercospora berteroae</name>
    <dbReference type="NCBI Taxonomy" id="357750"/>
    <lineage>
        <taxon>Eukaryota</taxon>
        <taxon>Fungi</taxon>
        <taxon>Dikarya</taxon>
        <taxon>Ascomycota</taxon>
        <taxon>Pezizomycotina</taxon>
        <taxon>Dothideomycetes</taxon>
        <taxon>Dothideomycetidae</taxon>
        <taxon>Mycosphaerellales</taxon>
        <taxon>Mycosphaerellaceae</taxon>
        <taxon>Cercospora</taxon>
    </lineage>
</organism>
<gene>
    <name evidence="3" type="ORF">CBER1_10695</name>
</gene>
<sequence>MILDLMPQLTAEILVDGDILQEYDDEDAFPAKDHRTQYIEAEPGHNFTVRAMTNPQMAKVPQDCVAAHVYFDGKHVGGAVIDTGNSLGPTEQRGRKIKYLNQEYPYSTSAFATFTFKCRSRTDLQIMGVMPRSPSPVPLEERDPNTLTLEESRELVRRMREREREQQTEIKKEGQKKSAKRARSETLEADSDDEAVLVTGERPAQKRSRQSTDSGVEIVDLTED</sequence>
<protein>
    <recommendedName>
        <fullName evidence="2">DUF7918 domain-containing protein</fullName>
    </recommendedName>
</protein>
<evidence type="ECO:0000259" key="2">
    <source>
        <dbReference type="Pfam" id="PF25534"/>
    </source>
</evidence>
<dbReference type="Proteomes" id="UP000237631">
    <property type="component" value="Unassembled WGS sequence"/>
</dbReference>
<feature type="compositionally biased region" description="Basic and acidic residues" evidence="1">
    <location>
        <begin position="139"/>
        <end position="186"/>
    </location>
</feature>
<comment type="caution">
    <text evidence="3">The sequence shown here is derived from an EMBL/GenBank/DDBJ whole genome shotgun (WGS) entry which is preliminary data.</text>
</comment>
<dbReference type="InterPro" id="IPR057678">
    <property type="entry name" value="DUF7918"/>
</dbReference>
<dbReference type="AlphaFoldDB" id="A0A2S6BWY9"/>
<evidence type="ECO:0000256" key="1">
    <source>
        <dbReference type="SAM" id="MobiDB-lite"/>
    </source>
</evidence>
<evidence type="ECO:0000313" key="4">
    <source>
        <dbReference type="Proteomes" id="UP000237631"/>
    </source>
</evidence>
<proteinExistence type="predicted"/>
<dbReference type="PANTHER" id="PTHR36223">
    <property type="entry name" value="BETA-LACTAMASE-TYPE TRANSPEPTIDASE FOLD DOMAIN CONTAINING PROTEIN"/>
    <property type="match status" value="1"/>
</dbReference>
<feature type="region of interest" description="Disordered" evidence="1">
    <location>
        <begin position="129"/>
        <end position="224"/>
    </location>
</feature>
<keyword evidence="4" id="KW-1185">Reference proteome</keyword>
<dbReference type="PANTHER" id="PTHR36223:SF1">
    <property type="entry name" value="TRANSCRIPTION ELONGATION FACTOR EAF N-TERMINAL DOMAIN-CONTAINING PROTEIN"/>
    <property type="match status" value="1"/>
</dbReference>
<reference evidence="4" key="1">
    <citation type="journal article" date="2017" name="bioRxiv">
        <title>Conservation of a gene cluster reveals novel cercosporin biosynthetic mechanisms and extends production to the genus Colletotrichum.</title>
        <authorList>
            <person name="de Jonge R."/>
            <person name="Ebert M.K."/>
            <person name="Huitt-Roehl C.R."/>
            <person name="Pal P."/>
            <person name="Suttle J.C."/>
            <person name="Spanner R.E."/>
            <person name="Neubauer J.D."/>
            <person name="Jurick W.M.II."/>
            <person name="Stott K.A."/>
            <person name="Secor G.A."/>
            <person name="Thomma B.P.H.J."/>
            <person name="Van de Peer Y."/>
            <person name="Townsend C.A."/>
            <person name="Bolton M.D."/>
        </authorList>
    </citation>
    <scope>NUCLEOTIDE SEQUENCE [LARGE SCALE GENOMIC DNA]</scope>
    <source>
        <strain evidence="4">CBS538.71</strain>
    </source>
</reference>
<dbReference type="STRING" id="357750.A0A2S6BWY9"/>
<evidence type="ECO:0000313" key="3">
    <source>
        <dbReference type="EMBL" id="PPJ51979.1"/>
    </source>
</evidence>